<evidence type="ECO:0000256" key="2">
    <source>
        <dbReference type="SAM" id="Phobius"/>
    </source>
</evidence>
<protein>
    <submittedName>
        <fullName evidence="3">Uncharacterized protein</fullName>
    </submittedName>
</protein>
<reference evidence="3 4" key="2">
    <citation type="submission" date="2015-05" db="EMBL/GenBank/DDBJ databases">
        <title>Distinctive expansion of gene families associated with plant cell wall degradation and secondary metabolism in the genomes of grapevine trunk pathogens.</title>
        <authorList>
            <person name="Lawrence D.P."/>
            <person name="Travadon R."/>
            <person name="Rolshausen P.E."/>
            <person name="Baumgartner K."/>
        </authorList>
    </citation>
    <scope>NUCLEOTIDE SEQUENCE [LARGE SCALE GENOMIC DNA]</scope>
    <source>
        <strain evidence="3">DS831</strain>
    </source>
</reference>
<gene>
    <name evidence="3" type="ORF">UCDDS831_g05421</name>
</gene>
<feature type="transmembrane region" description="Helical" evidence="2">
    <location>
        <begin position="65"/>
        <end position="87"/>
    </location>
</feature>
<reference evidence="3 4" key="1">
    <citation type="submission" date="2015-03" db="EMBL/GenBank/DDBJ databases">
        <authorList>
            <person name="Morales-Cruz A."/>
            <person name="Amrine K.C."/>
            <person name="Cantu D."/>
        </authorList>
    </citation>
    <scope>NUCLEOTIDE SEQUENCE [LARGE SCALE GENOMIC DNA]</scope>
    <source>
        <strain evidence="3">DS831</strain>
    </source>
</reference>
<proteinExistence type="predicted"/>
<dbReference type="Proteomes" id="UP000034182">
    <property type="component" value="Unassembled WGS sequence"/>
</dbReference>
<feature type="region of interest" description="Disordered" evidence="1">
    <location>
        <begin position="22"/>
        <end position="52"/>
    </location>
</feature>
<name>A0A0G2EAX8_9PEZI</name>
<keyword evidence="2" id="KW-0472">Membrane</keyword>
<keyword evidence="2" id="KW-0812">Transmembrane</keyword>
<evidence type="ECO:0000313" key="4">
    <source>
        <dbReference type="Proteomes" id="UP000034182"/>
    </source>
</evidence>
<sequence length="111" mass="12720">MATVRDPMFWKRFSAAIRLDEEEKVGMENGDPSSPDSKKSSRPKPGHSPESWLERERLKKRRRNYICWGFWFGFLGFVAGCVVVIVWCDNAGIFHRINEMGAPQQQDGDGS</sequence>
<dbReference type="AlphaFoldDB" id="A0A0G2EAX8"/>
<keyword evidence="2" id="KW-1133">Transmembrane helix</keyword>
<evidence type="ECO:0000313" key="3">
    <source>
        <dbReference type="EMBL" id="KKY19451.1"/>
    </source>
</evidence>
<organism evidence="3 4">
    <name type="scientific">Diplodia seriata</name>
    <dbReference type="NCBI Taxonomy" id="420778"/>
    <lineage>
        <taxon>Eukaryota</taxon>
        <taxon>Fungi</taxon>
        <taxon>Dikarya</taxon>
        <taxon>Ascomycota</taxon>
        <taxon>Pezizomycotina</taxon>
        <taxon>Dothideomycetes</taxon>
        <taxon>Dothideomycetes incertae sedis</taxon>
        <taxon>Botryosphaeriales</taxon>
        <taxon>Botryosphaeriaceae</taxon>
        <taxon>Diplodia</taxon>
    </lineage>
</organism>
<evidence type="ECO:0000256" key="1">
    <source>
        <dbReference type="SAM" id="MobiDB-lite"/>
    </source>
</evidence>
<accession>A0A0G2EAX8</accession>
<dbReference type="EMBL" id="LAQI01000112">
    <property type="protein sequence ID" value="KKY19451.1"/>
    <property type="molecule type" value="Genomic_DNA"/>
</dbReference>
<comment type="caution">
    <text evidence="3">The sequence shown here is derived from an EMBL/GenBank/DDBJ whole genome shotgun (WGS) entry which is preliminary data.</text>
</comment>